<dbReference type="InterPro" id="IPR001279">
    <property type="entry name" value="Metallo-B-lactamas"/>
</dbReference>
<evidence type="ECO:0000313" key="2">
    <source>
        <dbReference type="EMBL" id="MFC3833195.1"/>
    </source>
</evidence>
<dbReference type="RefSeq" id="WP_322472632.1">
    <property type="nucleotide sequence ID" value="NZ_JBHRZG010000010.1"/>
</dbReference>
<protein>
    <submittedName>
        <fullName evidence="2">MBL fold metallo-hydrolase</fullName>
    </submittedName>
</protein>
<comment type="caution">
    <text evidence="2">The sequence shown here is derived from an EMBL/GenBank/DDBJ whole genome shotgun (WGS) entry which is preliminary data.</text>
</comment>
<dbReference type="Pfam" id="PF00753">
    <property type="entry name" value="Lactamase_B"/>
    <property type="match status" value="1"/>
</dbReference>
<evidence type="ECO:0000313" key="3">
    <source>
        <dbReference type="Proteomes" id="UP001595803"/>
    </source>
</evidence>
<dbReference type="PANTHER" id="PTHR42951">
    <property type="entry name" value="METALLO-BETA-LACTAMASE DOMAIN-CONTAINING"/>
    <property type="match status" value="1"/>
</dbReference>
<accession>A0ABV7Z8A9</accession>
<name>A0ABV7Z8A9_9DEIO</name>
<sequence length="242" mass="25567">MHRVNDLIVLDLETNVNGTHRVFRPSAVVMPDGTLTLIDTGLPGMADLIDAQLREAGFSLGDVTQVIVTHHDLDHIGSLDDIVGRTGAPVLALEAEAPYIDGRKRSQKMPSEEETARLLADPDLPEGRRAMLTRPPVKVPVTRTLHDGEELPGGLRIIATPGHTVGHASVYVTGSHTLITGDALTAEDGILKGPNAGATPDMPTALESVRKLGGLEDVQTILAYHGGLVTQDAAGQLRGLSS</sequence>
<dbReference type="PANTHER" id="PTHR42951:SF15">
    <property type="entry name" value="METALLO-BETA-LACTAMASE SUPERFAMILY PROTEIN"/>
    <property type="match status" value="1"/>
</dbReference>
<dbReference type="InterPro" id="IPR036866">
    <property type="entry name" value="RibonucZ/Hydroxyglut_hydro"/>
</dbReference>
<dbReference type="SMART" id="SM00849">
    <property type="entry name" value="Lactamase_B"/>
    <property type="match status" value="1"/>
</dbReference>
<dbReference type="CDD" id="cd07721">
    <property type="entry name" value="yflN-like_MBL-fold"/>
    <property type="match status" value="1"/>
</dbReference>
<organism evidence="2 3">
    <name type="scientific">Deinococcus rufus</name>
    <dbReference type="NCBI Taxonomy" id="2136097"/>
    <lineage>
        <taxon>Bacteria</taxon>
        <taxon>Thermotogati</taxon>
        <taxon>Deinococcota</taxon>
        <taxon>Deinococci</taxon>
        <taxon>Deinococcales</taxon>
        <taxon>Deinococcaceae</taxon>
        <taxon>Deinococcus</taxon>
    </lineage>
</organism>
<dbReference type="InterPro" id="IPR050855">
    <property type="entry name" value="NDM-1-like"/>
</dbReference>
<dbReference type="SUPFAM" id="SSF56281">
    <property type="entry name" value="Metallo-hydrolase/oxidoreductase"/>
    <property type="match status" value="1"/>
</dbReference>
<dbReference type="EMBL" id="JBHRZG010000010">
    <property type="protein sequence ID" value="MFC3833195.1"/>
    <property type="molecule type" value="Genomic_DNA"/>
</dbReference>
<reference evidence="3" key="1">
    <citation type="journal article" date="2019" name="Int. J. Syst. Evol. Microbiol.">
        <title>The Global Catalogue of Microorganisms (GCM) 10K type strain sequencing project: providing services to taxonomists for standard genome sequencing and annotation.</title>
        <authorList>
            <consortium name="The Broad Institute Genomics Platform"/>
            <consortium name="The Broad Institute Genome Sequencing Center for Infectious Disease"/>
            <person name="Wu L."/>
            <person name="Ma J."/>
        </authorList>
    </citation>
    <scope>NUCLEOTIDE SEQUENCE [LARGE SCALE GENOMIC DNA]</scope>
    <source>
        <strain evidence="3">CCTCC AB 2017081</strain>
    </source>
</reference>
<gene>
    <name evidence="2" type="ORF">ACFOSB_10025</name>
</gene>
<dbReference type="Proteomes" id="UP001595803">
    <property type="component" value="Unassembled WGS sequence"/>
</dbReference>
<proteinExistence type="predicted"/>
<feature type="domain" description="Metallo-beta-lactamase" evidence="1">
    <location>
        <begin position="23"/>
        <end position="225"/>
    </location>
</feature>
<dbReference type="Gene3D" id="3.60.15.10">
    <property type="entry name" value="Ribonuclease Z/Hydroxyacylglutathione hydrolase-like"/>
    <property type="match status" value="1"/>
</dbReference>
<evidence type="ECO:0000259" key="1">
    <source>
        <dbReference type="SMART" id="SM00849"/>
    </source>
</evidence>
<keyword evidence="3" id="KW-1185">Reference proteome</keyword>